<protein>
    <recommendedName>
        <fullName evidence="3">Tetratricopeptide repeat protein</fullName>
    </recommendedName>
</protein>
<keyword evidence="2" id="KW-1185">Reference proteome</keyword>
<gene>
    <name evidence="1" type="ORF">TTHERM_00073160</name>
</gene>
<proteinExistence type="predicted"/>
<evidence type="ECO:0008006" key="3">
    <source>
        <dbReference type="Google" id="ProtNLM"/>
    </source>
</evidence>
<dbReference type="Gene3D" id="1.25.40.10">
    <property type="entry name" value="Tetratricopeptide repeat domain"/>
    <property type="match status" value="1"/>
</dbReference>
<dbReference type="Proteomes" id="UP000009168">
    <property type="component" value="Unassembled WGS sequence"/>
</dbReference>
<dbReference type="HOGENOM" id="CLU_258391_0_0_1"/>
<dbReference type="InterPro" id="IPR011990">
    <property type="entry name" value="TPR-like_helical_dom_sf"/>
</dbReference>
<evidence type="ECO:0000313" key="2">
    <source>
        <dbReference type="Proteomes" id="UP000009168"/>
    </source>
</evidence>
<name>Q23GF0_TETTS</name>
<dbReference type="GeneID" id="7842805"/>
<dbReference type="RefSeq" id="XP_001015555.2">
    <property type="nucleotide sequence ID" value="XM_001015555.2"/>
</dbReference>
<dbReference type="InParanoid" id="Q23GF0"/>
<dbReference type="SUPFAM" id="SSF48452">
    <property type="entry name" value="TPR-like"/>
    <property type="match status" value="1"/>
</dbReference>
<sequence length="614" mass="73776">MEFYFISGDLIEVKRIADQMYEDYKESLNHQLDLQNIRLLINAAEKMCFTNQFERGVDLILITIKHLEKMQDKSEAIKDLSKAQLLCAAGYFALKEYKIAAKYSEMSYQANKSTDQPLFIACVSYKKLGDYDKVEEISQILKGKISEDTLKNIEKSFKAFKYMFIYTNVYQKQVDQILKSEAQLDQEDKNSGRKIINLKNEVDRISNYMKNRNYEEGIKFYTKILQQLDPKFDFFKKLQVMDLISKFYFKQKQFSKALEILLDIHQQLLEKRNYLIINDFITYDNFTFIFANYLENKDYDKAAQWFKKCHSFLLLNGYFTEFDNQRCLFILHYIQCLFNIENFDEALEYTKLFERYLDQFQQEKQYIELYNQLINARISILDKCQNQEMIQKELEKYYQFLLPIKNQEIQQFYLCITNLIRTFQKTNNNEGLVKYGLEYLKVRPQFEKEEDFLHQRCIVYYQLILNCMNTGQFELANKLIVESQSCFLKQKDYLYLYHILLFQIVLDINFNKYECVDNSIRNAENFLSQYFVGHQNEKEMRALGYQAISSAYFKLRDYQKSFEYIEKYVSLGCSSQQDKEKQKVLIDNLLKIEEFKEKTENMISQYGLNKESKQ</sequence>
<dbReference type="AlphaFoldDB" id="Q23GF0"/>
<dbReference type="EMBL" id="GG662704">
    <property type="protein sequence ID" value="EAR95310.2"/>
    <property type="molecule type" value="Genomic_DNA"/>
</dbReference>
<accession>Q23GF0</accession>
<evidence type="ECO:0000313" key="1">
    <source>
        <dbReference type="EMBL" id="EAR95310.2"/>
    </source>
</evidence>
<dbReference type="KEGG" id="tet:TTHERM_00073160"/>
<organism evidence="1 2">
    <name type="scientific">Tetrahymena thermophila (strain SB210)</name>
    <dbReference type="NCBI Taxonomy" id="312017"/>
    <lineage>
        <taxon>Eukaryota</taxon>
        <taxon>Sar</taxon>
        <taxon>Alveolata</taxon>
        <taxon>Ciliophora</taxon>
        <taxon>Intramacronucleata</taxon>
        <taxon>Oligohymenophorea</taxon>
        <taxon>Hymenostomatida</taxon>
        <taxon>Tetrahymenina</taxon>
        <taxon>Tetrahymenidae</taxon>
        <taxon>Tetrahymena</taxon>
    </lineage>
</organism>
<reference evidence="2" key="1">
    <citation type="journal article" date="2006" name="PLoS Biol.">
        <title>Macronuclear genome sequence of the ciliate Tetrahymena thermophila, a model eukaryote.</title>
        <authorList>
            <person name="Eisen J.A."/>
            <person name="Coyne R.S."/>
            <person name="Wu M."/>
            <person name="Wu D."/>
            <person name="Thiagarajan M."/>
            <person name="Wortman J.R."/>
            <person name="Badger J.H."/>
            <person name="Ren Q."/>
            <person name="Amedeo P."/>
            <person name="Jones K.M."/>
            <person name="Tallon L.J."/>
            <person name="Delcher A.L."/>
            <person name="Salzberg S.L."/>
            <person name="Silva J.C."/>
            <person name="Haas B.J."/>
            <person name="Majoros W.H."/>
            <person name="Farzad M."/>
            <person name="Carlton J.M."/>
            <person name="Smith R.K. Jr."/>
            <person name="Garg J."/>
            <person name="Pearlman R.E."/>
            <person name="Karrer K.M."/>
            <person name="Sun L."/>
            <person name="Manning G."/>
            <person name="Elde N.C."/>
            <person name="Turkewitz A.P."/>
            <person name="Asai D.J."/>
            <person name="Wilkes D.E."/>
            <person name="Wang Y."/>
            <person name="Cai H."/>
            <person name="Collins K."/>
            <person name="Stewart B.A."/>
            <person name="Lee S.R."/>
            <person name="Wilamowska K."/>
            <person name="Weinberg Z."/>
            <person name="Ruzzo W.L."/>
            <person name="Wloga D."/>
            <person name="Gaertig J."/>
            <person name="Frankel J."/>
            <person name="Tsao C.-C."/>
            <person name="Gorovsky M.A."/>
            <person name="Keeling P.J."/>
            <person name="Waller R.F."/>
            <person name="Patron N.J."/>
            <person name="Cherry J.M."/>
            <person name="Stover N.A."/>
            <person name="Krieger C.J."/>
            <person name="del Toro C."/>
            <person name="Ryder H.F."/>
            <person name="Williamson S.C."/>
            <person name="Barbeau R.A."/>
            <person name="Hamilton E.P."/>
            <person name="Orias E."/>
        </authorList>
    </citation>
    <scope>NUCLEOTIDE SEQUENCE [LARGE SCALE GENOMIC DNA]</scope>
    <source>
        <strain evidence="2">SB210</strain>
    </source>
</reference>